<feature type="domain" description="RING-type" evidence="10">
    <location>
        <begin position="143"/>
        <end position="341"/>
    </location>
</feature>
<evidence type="ECO:0000256" key="3">
    <source>
        <dbReference type="ARBA" id="ARBA00022679"/>
    </source>
</evidence>
<feature type="region of interest" description="Disordered" evidence="9">
    <location>
        <begin position="494"/>
        <end position="528"/>
    </location>
</feature>
<reference evidence="12" key="1">
    <citation type="submission" date="2024-04" db="EMBL/GenBank/DDBJ databases">
        <authorList>
            <person name="Shaw F."/>
            <person name="Minotto A."/>
        </authorList>
    </citation>
    <scope>NUCLEOTIDE SEQUENCE [LARGE SCALE GENOMIC DNA]</scope>
</reference>
<evidence type="ECO:0000313" key="12">
    <source>
        <dbReference type="Proteomes" id="UP001497453"/>
    </source>
</evidence>
<name>A0ABP1DPY0_9APHY</name>
<evidence type="ECO:0000256" key="9">
    <source>
        <dbReference type="SAM" id="MobiDB-lite"/>
    </source>
</evidence>
<evidence type="ECO:0000256" key="8">
    <source>
        <dbReference type="ARBA" id="ARBA00022833"/>
    </source>
</evidence>
<dbReference type="SUPFAM" id="SSF57850">
    <property type="entry name" value="RING/U-box"/>
    <property type="match status" value="2"/>
</dbReference>
<keyword evidence="8" id="KW-0862">Zinc</keyword>
<evidence type="ECO:0000256" key="6">
    <source>
        <dbReference type="ARBA" id="ARBA00022771"/>
    </source>
</evidence>
<dbReference type="CDD" id="cd22584">
    <property type="entry name" value="Rcat_RBR_unk"/>
    <property type="match status" value="1"/>
</dbReference>
<dbReference type="PANTHER" id="PTHR11685">
    <property type="entry name" value="RBR FAMILY RING FINGER AND IBR DOMAIN-CONTAINING"/>
    <property type="match status" value="1"/>
</dbReference>
<dbReference type="Gene3D" id="1.20.120.1750">
    <property type="match status" value="1"/>
</dbReference>
<evidence type="ECO:0000256" key="5">
    <source>
        <dbReference type="ARBA" id="ARBA00022737"/>
    </source>
</evidence>
<feature type="compositionally biased region" description="Basic and acidic residues" evidence="9">
    <location>
        <begin position="506"/>
        <end position="516"/>
    </location>
</feature>
<keyword evidence="7" id="KW-0833">Ubl conjugation pathway</keyword>
<feature type="compositionally biased region" description="Pro residues" evidence="9">
    <location>
        <begin position="438"/>
        <end position="452"/>
    </location>
</feature>
<evidence type="ECO:0000256" key="1">
    <source>
        <dbReference type="ARBA" id="ARBA00001798"/>
    </source>
</evidence>
<dbReference type="InterPro" id="IPR031127">
    <property type="entry name" value="E3_UB_ligase_RBR"/>
</dbReference>
<keyword evidence="5" id="KW-0677">Repeat</keyword>
<keyword evidence="12" id="KW-1185">Reference proteome</keyword>
<accession>A0ABP1DPY0</accession>
<sequence>MTMDRRTTQVAFFEDAALALQWEFIADHPSIAIDDAELAVQLFAHETQFLAEQQSDYMNALRLQDEESNRVADPGPSTQRRAVSADSRPPDRTQRSRSRSQNKVSGIVGRVTNTLVRRRDTLQLPGSTSTPRAFLHRPVRKPEPHECVICRSNISSIAIKVPCGHSYDLGCLRELVQASTRDESLYPPRCCQQTIPRRLFESHLDPNLSALFSEKSIEFGTLKRVYCAKLACSRFLGPRSTSSTTTPYIFVCPVKSCCTRTCSWCRQEVKGHGKHSCAQDQDQDGKQLAKLSQKAGWVSCPGCERVIELHTGCFHMTCICKTQFCYRCRAQWKTCSCPQWDELRLTAETERRLSLLPPLRTLEQPQDLFPFVVPPAAVAMHQHVPLRPAPNNRGQALDNRAASSGMQRTDAPAVRLPALDTQVTPARGRAPYRDKQPLPSPDPGSPPTPPPKRATTDGVRGVSKPQAEASGSRLHVRTRISAPAVMQARESIVARGLQAQKRRTQQRKDLSQRRAESPPSPSTSTIDPRVLDTLESRIDRLLHAIEHFPCRHDWKLERSQNVCDGCYRSGSVLSYCSLCAARACTRCQLNRI</sequence>
<dbReference type="InterPro" id="IPR044066">
    <property type="entry name" value="TRIAD_supradom"/>
</dbReference>
<dbReference type="PROSITE" id="PS51873">
    <property type="entry name" value="TRIAD"/>
    <property type="match status" value="1"/>
</dbReference>
<feature type="region of interest" description="Disordered" evidence="9">
    <location>
        <begin position="386"/>
        <end position="482"/>
    </location>
</feature>
<keyword evidence="4" id="KW-0479">Metal-binding</keyword>
<dbReference type="InterPro" id="IPR002867">
    <property type="entry name" value="IBR_dom"/>
</dbReference>
<evidence type="ECO:0000259" key="10">
    <source>
        <dbReference type="PROSITE" id="PS51873"/>
    </source>
</evidence>
<comment type="catalytic activity">
    <reaction evidence="1">
        <text>[E2 ubiquitin-conjugating enzyme]-S-ubiquitinyl-L-cysteine + [acceptor protein]-L-lysine = [E2 ubiquitin-conjugating enzyme]-L-cysteine + [acceptor protein]-N(6)-ubiquitinyl-L-lysine.</text>
        <dbReference type="EC" id="2.3.2.31"/>
    </reaction>
</comment>
<dbReference type="Proteomes" id="UP001497453">
    <property type="component" value="Chromosome 5"/>
</dbReference>
<evidence type="ECO:0000256" key="2">
    <source>
        <dbReference type="ARBA" id="ARBA00012251"/>
    </source>
</evidence>
<evidence type="ECO:0000256" key="4">
    <source>
        <dbReference type="ARBA" id="ARBA00022723"/>
    </source>
</evidence>
<keyword evidence="3" id="KW-0808">Transferase</keyword>
<dbReference type="EC" id="2.3.2.31" evidence="2"/>
<evidence type="ECO:0000313" key="11">
    <source>
        <dbReference type="EMBL" id="CAL1709004.1"/>
    </source>
</evidence>
<feature type="region of interest" description="Disordered" evidence="9">
    <location>
        <begin position="67"/>
        <end position="104"/>
    </location>
</feature>
<dbReference type="EMBL" id="OZ037948">
    <property type="protein sequence ID" value="CAL1709004.1"/>
    <property type="molecule type" value="Genomic_DNA"/>
</dbReference>
<gene>
    <name evidence="11" type="ORF">GFSPODELE1_LOCUS7139</name>
</gene>
<proteinExistence type="predicted"/>
<organism evidence="11 12">
    <name type="scientific">Somion occarium</name>
    <dbReference type="NCBI Taxonomy" id="3059160"/>
    <lineage>
        <taxon>Eukaryota</taxon>
        <taxon>Fungi</taxon>
        <taxon>Dikarya</taxon>
        <taxon>Basidiomycota</taxon>
        <taxon>Agaricomycotina</taxon>
        <taxon>Agaricomycetes</taxon>
        <taxon>Polyporales</taxon>
        <taxon>Cerrenaceae</taxon>
        <taxon>Somion</taxon>
    </lineage>
</organism>
<keyword evidence="6" id="KW-0863">Zinc-finger</keyword>
<evidence type="ECO:0000256" key="7">
    <source>
        <dbReference type="ARBA" id="ARBA00022786"/>
    </source>
</evidence>
<protein>
    <recommendedName>
        <fullName evidence="2">RBR-type E3 ubiquitin transferase</fullName>
        <ecNumber evidence="2">2.3.2.31</ecNumber>
    </recommendedName>
</protein>
<dbReference type="Pfam" id="PF01485">
    <property type="entry name" value="IBR"/>
    <property type="match status" value="1"/>
</dbReference>